<feature type="domain" description="DUF2169" evidence="2">
    <location>
        <begin position="21"/>
        <end position="302"/>
    </location>
</feature>
<feature type="compositionally biased region" description="Pro residues" evidence="1">
    <location>
        <begin position="456"/>
        <end position="465"/>
    </location>
</feature>
<feature type="compositionally biased region" description="Basic and acidic residues" evidence="1">
    <location>
        <begin position="745"/>
        <end position="756"/>
    </location>
</feature>
<feature type="compositionally biased region" description="Low complexity" evidence="1">
    <location>
        <begin position="644"/>
        <end position="653"/>
    </location>
</feature>
<dbReference type="Pfam" id="PF09937">
    <property type="entry name" value="DUF2169"/>
    <property type="match status" value="1"/>
</dbReference>
<feature type="compositionally biased region" description="Low complexity" evidence="1">
    <location>
        <begin position="662"/>
        <end position="672"/>
    </location>
</feature>
<feature type="compositionally biased region" description="Polar residues" evidence="1">
    <location>
        <begin position="470"/>
        <end position="482"/>
    </location>
</feature>
<dbReference type="KEGG" id="ccro:CMC5_047880"/>
<organism evidence="3 4">
    <name type="scientific">Chondromyces crocatus</name>
    <dbReference type="NCBI Taxonomy" id="52"/>
    <lineage>
        <taxon>Bacteria</taxon>
        <taxon>Pseudomonadati</taxon>
        <taxon>Myxococcota</taxon>
        <taxon>Polyangia</taxon>
        <taxon>Polyangiales</taxon>
        <taxon>Polyangiaceae</taxon>
        <taxon>Chondromyces</taxon>
    </lineage>
</organism>
<feature type="compositionally biased region" description="Low complexity" evidence="1">
    <location>
        <begin position="765"/>
        <end position="797"/>
    </location>
</feature>
<dbReference type="AlphaFoldDB" id="A0A0K1EIZ1"/>
<dbReference type="RefSeq" id="WP_050432541.1">
    <property type="nucleotide sequence ID" value="NZ_CP012159.1"/>
</dbReference>
<feature type="region of interest" description="Disordered" evidence="1">
    <location>
        <begin position="141"/>
        <end position="165"/>
    </location>
</feature>
<feature type="region of interest" description="Disordered" evidence="1">
    <location>
        <begin position="835"/>
        <end position="861"/>
    </location>
</feature>
<feature type="compositionally biased region" description="Low complexity" evidence="1">
    <location>
        <begin position="489"/>
        <end position="508"/>
    </location>
</feature>
<dbReference type="EMBL" id="CP012159">
    <property type="protein sequence ID" value="AKT40632.1"/>
    <property type="molecule type" value="Genomic_DNA"/>
</dbReference>
<feature type="region of interest" description="Disordered" evidence="1">
    <location>
        <begin position="556"/>
        <end position="820"/>
    </location>
</feature>
<dbReference type="PATRIC" id="fig|52.7.peg.5281"/>
<reference evidence="3 4" key="1">
    <citation type="submission" date="2015-07" db="EMBL/GenBank/DDBJ databases">
        <title>Genome analysis of myxobacterium Chondromyces crocatus Cm c5 reveals a high potential for natural compound synthesis and the genetic basis for the loss of fruiting body formation.</title>
        <authorList>
            <person name="Zaburannyi N."/>
            <person name="Bunk B."/>
            <person name="Maier J."/>
            <person name="Overmann J."/>
            <person name="Mueller R."/>
        </authorList>
    </citation>
    <scope>NUCLEOTIDE SEQUENCE [LARGE SCALE GENOMIC DNA]</scope>
    <source>
        <strain evidence="3 4">Cm c5</strain>
    </source>
</reference>
<keyword evidence="4" id="KW-1185">Reference proteome</keyword>
<dbReference type="STRING" id="52.CMC5_047880"/>
<evidence type="ECO:0000256" key="1">
    <source>
        <dbReference type="SAM" id="MobiDB-lite"/>
    </source>
</evidence>
<accession>A0A0K1EIZ1</accession>
<evidence type="ECO:0000259" key="2">
    <source>
        <dbReference type="Pfam" id="PF09937"/>
    </source>
</evidence>
<dbReference type="Proteomes" id="UP000067626">
    <property type="component" value="Chromosome"/>
</dbReference>
<evidence type="ECO:0000313" key="3">
    <source>
        <dbReference type="EMBL" id="AKT40632.1"/>
    </source>
</evidence>
<sequence length="1023" mass="104492">MEVVSASPLRVASVVWQPMRGVYILTVVCKATYALQPDESVLADVQDDPNESDDYWNDDEQRSLSAASDLVPFKQDGDVYLVGHAHAPKDHAGGPLLVRLVVGEAIDKSIEVHGERAWSSEGRLLAEPRFSRVALRWERAAGGPGTSNPVGMPQHAPPDARNLRPLPNLQPPGLRLLGPVDRIPPVGFGPIAPIWPERMARLRKNAGVWDHRHWNASPLPVDIDKAFFNAAPPDQRVEQLQGDERIVLEGLHPYFPKLTTRLSPVTPRAMVERGATTPKEVQLRCDTLVIDTDRGVCTLAWRGWVPLSSPEEAGRVMVTCEMGLSQRKVEPRRDESVDGATKVLRPGESLDVTLAAPLPFVKSQPAAPSAPAGSGPAQAAVPPLTSFQKLMMTSQGLGPSTAPRQGGTAQGVGVPSGPSQTPPPQPTVGQTVGQAMAAQGYKTQQGTARGFGAPGGPVPGGPAPGPAASGQVTPGQAATTPGQGAPGQATSGFAATPGFGAGAASAPAPRESGFGAGGPGDTISAPLVALDLIDDETTGTLQLTPEEMQKRATLPFVKAGSQRSASSTPGATVPEPPAPQPAPPAMLARLPPPPPLDVRTEPPPPLTAPPAPPPMMGPRAAPPLPPPVVAAQTAPPPPPPVAATPPAVSAGQTAPPPPPPAVAAQTVSAGQTAPPPPPVVTAPPAVSAPQMAPPPPLPTATTAPGRSASTGSIEAPRPALASAPPLATGTGATVPRPGAAGTRGPEVRPSPRDPRRTVPPPAPTAAPRATASPPGAAGAVGALGPTQAPAALSKAAAPTSVSGGAKGSAPPLPGISTSEVPPSLSLGALAVSPGAVAPPAGGGPPEPPMIGPLAGQLRDVNSEPAPGDVVAAAAPEGEVALDDYPIERFATITAEIVEAKVPRAEVLQAHALTERSWKTVEQHWQEALRAAAERGDDGLQTDSDRAYVAAVEGFRGPIRGDEYTQIVLSLAQGQINPTLDALAIQRPALMPLLRQWTKRVASDRTAASQAAAALATMPAPKRR</sequence>
<feature type="compositionally biased region" description="Pro residues" evidence="1">
    <location>
        <begin position="841"/>
        <end position="850"/>
    </location>
</feature>
<evidence type="ECO:0000313" key="4">
    <source>
        <dbReference type="Proteomes" id="UP000067626"/>
    </source>
</evidence>
<feature type="compositionally biased region" description="Pro residues" evidence="1">
    <location>
        <begin position="574"/>
        <end position="643"/>
    </location>
</feature>
<protein>
    <recommendedName>
        <fullName evidence="2">DUF2169 domain-containing protein</fullName>
    </recommendedName>
</protein>
<feature type="compositionally biased region" description="Low complexity" evidence="1">
    <location>
        <begin position="715"/>
        <end position="727"/>
    </location>
</feature>
<gene>
    <name evidence="3" type="ORF">CMC5_047880</name>
</gene>
<proteinExistence type="predicted"/>
<dbReference type="InterPro" id="IPR018683">
    <property type="entry name" value="DUF2169"/>
</dbReference>
<feature type="region of interest" description="Disordered" evidence="1">
    <location>
        <begin position="394"/>
        <end position="520"/>
    </location>
</feature>
<dbReference type="OrthoDB" id="5290767at2"/>
<name>A0A0K1EIZ1_CHOCO</name>